<dbReference type="CDD" id="cd06558">
    <property type="entry name" value="crotonase-like"/>
    <property type="match status" value="1"/>
</dbReference>
<evidence type="ECO:0000256" key="1">
    <source>
        <dbReference type="ARBA" id="ARBA00005254"/>
    </source>
</evidence>
<dbReference type="RefSeq" id="WP_188611443.1">
    <property type="nucleotide sequence ID" value="NZ_BMGG01000008.1"/>
</dbReference>
<sequence>MTGPAAALLDIDGRIATITLNRPEAYNAIDATLAAALAGIGDELAARDDVRVVILRGAGPTFCAGGDIRTFAANIDALEPMVRDLLGELHRFLVALREGPRLVITSVHGSAAGAGFSLALLGDLCIAAENAKFVPAYAKLGVSPDGGGSIGVVERIGARRALALFLAEDGLTAEQAFQAGLVNKVVPAAELEAATRTLAERVARTAPTAIAATKALIQQSANTPFAAQLDAEMEQMVRCMATPAFRANVESFLAKSAR</sequence>
<comment type="similarity">
    <text evidence="1">Belongs to the enoyl-CoA hydratase/isomerase family.</text>
</comment>
<dbReference type="Proteomes" id="UP000637002">
    <property type="component" value="Unassembled WGS sequence"/>
</dbReference>
<dbReference type="InterPro" id="IPR001753">
    <property type="entry name" value="Enoyl-CoA_hydra/iso"/>
</dbReference>
<dbReference type="Gene3D" id="3.90.226.10">
    <property type="entry name" value="2-enoyl-CoA Hydratase, Chain A, domain 1"/>
    <property type="match status" value="1"/>
</dbReference>
<evidence type="ECO:0000313" key="2">
    <source>
        <dbReference type="EMBL" id="GGC82435.1"/>
    </source>
</evidence>
<reference evidence="2" key="1">
    <citation type="journal article" date="2014" name="Int. J. Syst. Evol. Microbiol.">
        <title>Complete genome sequence of Corynebacterium casei LMG S-19264T (=DSM 44701T), isolated from a smear-ripened cheese.</title>
        <authorList>
            <consortium name="US DOE Joint Genome Institute (JGI-PGF)"/>
            <person name="Walter F."/>
            <person name="Albersmeier A."/>
            <person name="Kalinowski J."/>
            <person name="Ruckert C."/>
        </authorList>
    </citation>
    <scope>NUCLEOTIDE SEQUENCE</scope>
    <source>
        <strain evidence="2">CGMCC 1.12919</strain>
    </source>
</reference>
<dbReference type="AlphaFoldDB" id="A0A916XKY9"/>
<name>A0A916XKY9_9HYPH</name>
<dbReference type="EMBL" id="BMGG01000008">
    <property type="protein sequence ID" value="GGC82435.1"/>
    <property type="molecule type" value="Genomic_DNA"/>
</dbReference>
<comment type="caution">
    <text evidence="2">The sequence shown here is derived from an EMBL/GenBank/DDBJ whole genome shotgun (WGS) entry which is preliminary data.</text>
</comment>
<accession>A0A916XKY9</accession>
<dbReference type="PANTHER" id="PTHR43802:SF1">
    <property type="entry name" value="IP11341P-RELATED"/>
    <property type="match status" value="1"/>
</dbReference>
<protein>
    <submittedName>
        <fullName evidence="2">Enoyl-CoA hydratase</fullName>
    </submittedName>
</protein>
<dbReference type="InterPro" id="IPR029045">
    <property type="entry name" value="ClpP/crotonase-like_dom_sf"/>
</dbReference>
<organism evidence="2 3">
    <name type="scientific">Chelatococcus reniformis</name>
    <dbReference type="NCBI Taxonomy" id="1494448"/>
    <lineage>
        <taxon>Bacteria</taxon>
        <taxon>Pseudomonadati</taxon>
        <taxon>Pseudomonadota</taxon>
        <taxon>Alphaproteobacteria</taxon>
        <taxon>Hyphomicrobiales</taxon>
        <taxon>Chelatococcaceae</taxon>
        <taxon>Chelatococcus</taxon>
    </lineage>
</organism>
<dbReference type="Pfam" id="PF00378">
    <property type="entry name" value="ECH_1"/>
    <property type="match status" value="1"/>
</dbReference>
<dbReference type="GO" id="GO:0003824">
    <property type="term" value="F:catalytic activity"/>
    <property type="evidence" value="ECO:0007669"/>
    <property type="project" value="UniProtKB-ARBA"/>
</dbReference>
<evidence type="ECO:0000313" key="3">
    <source>
        <dbReference type="Proteomes" id="UP000637002"/>
    </source>
</evidence>
<reference evidence="2" key="2">
    <citation type="submission" date="2020-09" db="EMBL/GenBank/DDBJ databases">
        <authorList>
            <person name="Sun Q."/>
            <person name="Zhou Y."/>
        </authorList>
    </citation>
    <scope>NUCLEOTIDE SEQUENCE</scope>
    <source>
        <strain evidence="2">CGMCC 1.12919</strain>
    </source>
</reference>
<keyword evidence="3" id="KW-1185">Reference proteome</keyword>
<dbReference type="PANTHER" id="PTHR43802">
    <property type="entry name" value="ENOYL-COA HYDRATASE"/>
    <property type="match status" value="1"/>
</dbReference>
<dbReference type="SUPFAM" id="SSF52096">
    <property type="entry name" value="ClpP/crotonase"/>
    <property type="match status" value="1"/>
</dbReference>
<proteinExistence type="inferred from homology"/>
<gene>
    <name evidence="2" type="ORF">GCM10010994_45440</name>
</gene>